<comment type="caution">
    <text evidence="11">The sequence shown here is derived from an EMBL/GenBank/DDBJ whole genome shotgun (WGS) entry which is preliminary data.</text>
</comment>
<accession>A0A433DCD7</accession>
<name>A0A433DCD7_9FUNG</name>
<dbReference type="InterPro" id="IPR023395">
    <property type="entry name" value="MCP_dom_sf"/>
</dbReference>
<dbReference type="EMBL" id="RBNI01003304">
    <property type="protein sequence ID" value="RUP48485.1"/>
    <property type="molecule type" value="Genomic_DNA"/>
</dbReference>
<organism evidence="11 12">
    <name type="scientific">Jimgerdemannia flammicorona</name>
    <dbReference type="NCBI Taxonomy" id="994334"/>
    <lineage>
        <taxon>Eukaryota</taxon>
        <taxon>Fungi</taxon>
        <taxon>Fungi incertae sedis</taxon>
        <taxon>Mucoromycota</taxon>
        <taxon>Mucoromycotina</taxon>
        <taxon>Endogonomycetes</taxon>
        <taxon>Endogonales</taxon>
        <taxon>Endogonaceae</taxon>
        <taxon>Jimgerdemannia</taxon>
    </lineage>
</organism>
<dbReference type="GO" id="GO:0005469">
    <property type="term" value="F:succinate:fumarate antiporter activity"/>
    <property type="evidence" value="ECO:0007669"/>
    <property type="project" value="TreeGrafter"/>
</dbReference>
<evidence type="ECO:0000256" key="4">
    <source>
        <dbReference type="ARBA" id="ARBA00022692"/>
    </source>
</evidence>
<dbReference type="Pfam" id="PF00153">
    <property type="entry name" value="Mito_carr"/>
    <property type="match status" value="1"/>
</dbReference>
<evidence type="ECO:0000256" key="10">
    <source>
        <dbReference type="RuleBase" id="RU000488"/>
    </source>
</evidence>
<dbReference type="GO" id="GO:0031966">
    <property type="term" value="C:mitochondrial membrane"/>
    <property type="evidence" value="ECO:0007669"/>
    <property type="project" value="UniProtKB-SubCell"/>
</dbReference>
<dbReference type="InterPro" id="IPR049563">
    <property type="entry name" value="TXTP-like"/>
</dbReference>
<keyword evidence="5" id="KW-0677">Repeat</keyword>
<evidence type="ECO:0000256" key="5">
    <source>
        <dbReference type="ARBA" id="ARBA00022737"/>
    </source>
</evidence>
<keyword evidence="6" id="KW-1133">Transmembrane helix</keyword>
<proteinExistence type="inferred from homology"/>
<evidence type="ECO:0000256" key="7">
    <source>
        <dbReference type="ARBA" id="ARBA00023128"/>
    </source>
</evidence>
<dbReference type="AlphaFoldDB" id="A0A433DCD7"/>
<evidence type="ECO:0000256" key="2">
    <source>
        <dbReference type="ARBA" id="ARBA00006375"/>
    </source>
</evidence>
<dbReference type="Gene3D" id="1.50.40.10">
    <property type="entry name" value="Mitochondrial carrier domain"/>
    <property type="match status" value="1"/>
</dbReference>
<comment type="similarity">
    <text evidence="2 10">Belongs to the mitochondrial carrier (TC 2.A.29) family.</text>
</comment>
<keyword evidence="3 10" id="KW-0813">Transport</keyword>
<comment type="subcellular location">
    <subcellularLocation>
        <location evidence="1">Mitochondrion membrane</location>
        <topology evidence="1">Multi-pass membrane protein</topology>
    </subcellularLocation>
</comment>
<keyword evidence="7" id="KW-0496">Mitochondrion</keyword>
<evidence type="ECO:0000256" key="8">
    <source>
        <dbReference type="ARBA" id="ARBA00023136"/>
    </source>
</evidence>
<evidence type="ECO:0000256" key="3">
    <source>
        <dbReference type="ARBA" id="ARBA00022448"/>
    </source>
</evidence>
<evidence type="ECO:0000256" key="6">
    <source>
        <dbReference type="ARBA" id="ARBA00022989"/>
    </source>
</evidence>
<evidence type="ECO:0000313" key="11">
    <source>
        <dbReference type="EMBL" id="RUP48485.1"/>
    </source>
</evidence>
<dbReference type="InterPro" id="IPR018108">
    <property type="entry name" value="MCP_transmembrane"/>
</dbReference>
<reference evidence="11 12" key="1">
    <citation type="journal article" date="2018" name="New Phytol.">
        <title>Phylogenomics of Endogonaceae and evolution of mycorrhizas within Mucoromycota.</title>
        <authorList>
            <person name="Chang Y."/>
            <person name="Desiro A."/>
            <person name="Na H."/>
            <person name="Sandor L."/>
            <person name="Lipzen A."/>
            <person name="Clum A."/>
            <person name="Barry K."/>
            <person name="Grigoriev I.V."/>
            <person name="Martin F.M."/>
            <person name="Stajich J.E."/>
            <person name="Smith M.E."/>
            <person name="Bonito G."/>
            <person name="Spatafora J.W."/>
        </authorList>
    </citation>
    <scope>NUCLEOTIDE SEQUENCE [LARGE SCALE GENOMIC DNA]</scope>
    <source>
        <strain evidence="11 12">GMNB39</strain>
    </source>
</reference>
<keyword evidence="4 9" id="KW-0812">Transmembrane</keyword>
<evidence type="ECO:0000313" key="12">
    <source>
        <dbReference type="Proteomes" id="UP000268093"/>
    </source>
</evidence>
<dbReference type="OrthoDB" id="204711at2759"/>
<protein>
    <submittedName>
        <fullName evidence="11">Mitochondrial carrier protein-domain-containing protein</fullName>
    </submittedName>
</protein>
<evidence type="ECO:0000256" key="9">
    <source>
        <dbReference type="PROSITE-ProRule" id="PRU00282"/>
    </source>
</evidence>
<feature type="repeat" description="Solcar" evidence="9">
    <location>
        <begin position="40"/>
        <end position="127"/>
    </location>
</feature>
<dbReference type="PROSITE" id="PS50920">
    <property type="entry name" value="SOLCAR"/>
    <property type="match status" value="1"/>
</dbReference>
<dbReference type="PANTHER" id="PTHR45788">
    <property type="entry name" value="SUCCINATE/FUMARATE MITOCHONDRIAL TRANSPORTER-RELATED"/>
    <property type="match status" value="1"/>
</dbReference>
<sequence length="147" mass="16878">MFVCVITQFVDTSHEPGCQFHCLPGNEEVHEKSTEPRRASELPIFDLGWRERRNGCPLSNAPIDTIKTRIQRSSSTEPGWRRFMEVITEIVRKEGWPAFYKGLTPRLLRVAPGQAVTFMVYEKVKGWIEVLGTRWREEAEEDAAVSA</sequence>
<dbReference type="PANTHER" id="PTHR45788:SF2">
    <property type="entry name" value="SUCCINATE_FUMARATE MITOCHONDRIAL TRANSPORTER"/>
    <property type="match status" value="1"/>
</dbReference>
<gene>
    <name evidence="11" type="ORF">BC936DRAFT_144498</name>
</gene>
<keyword evidence="8 9" id="KW-0472">Membrane</keyword>
<evidence type="ECO:0000256" key="1">
    <source>
        <dbReference type="ARBA" id="ARBA00004225"/>
    </source>
</evidence>
<keyword evidence="12" id="KW-1185">Reference proteome</keyword>
<dbReference type="SUPFAM" id="SSF103506">
    <property type="entry name" value="Mitochondrial carrier"/>
    <property type="match status" value="1"/>
</dbReference>
<dbReference type="Proteomes" id="UP000268093">
    <property type="component" value="Unassembled WGS sequence"/>
</dbReference>